<evidence type="ECO:0000256" key="4">
    <source>
        <dbReference type="ARBA" id="ARBA00022475"/>
    </source>
</evidence>
<evidence type="ECO:0000256" key="10">
    <source>
        <dbReference type="SAM" id="Phobius"/>
    </source>
</evidence>
<comment type="subcellular location">
    <subcellularLocation>
        <location evidence="1">Cell membrane</location>
        <topology evidence="1">Single-pass membrane protein</topology>
    </subcellularLocation>
    <subcellularLocation>
        <location evidence="2">Endoplasmic reticulum membrane</location>
        <topology evidence="2">Single-pass membrane protein</topology>
    </subcellularLocation>
</comment>
<keyword evidence="5 10" id="KW-0812">Transmembrane</keyword>
<dbReference type="Proteomes" id="UP000472263">
    <property type="component" value="Chromosome 16"/>
</dbReference>
<name>A0A667ZZA4_9TELE</name>
<dbReference type="GO" id="GO:0031782">
    <property type="term" value="F:type 4 melanocortin receptor binding"/>
    <property type="evidence" value="ECO:0007669"/>
    <property type="project" value="Ensembl"/>
</dbReference>
<dbReference type="GO" id="GO:0030545">
    <property type="term" value="F:signaling receptor regulator activity"/>
    <property type="evidence" value="ECO:0007669"/>
    <property type="project" value="TreeGrafter"/>
</dbReference>
<evidence type="ECO:0000313" key="11">
    <source>
        <dbReference type="Ensembl" id="ENSMMDP00005044273.1"/>
    </source>
</evidence>
<evidence type="ECO:0000256" key="6">
    <source>
        <dbReference type="ARBA" id="ARBA00022824"/>
    </source>
</evidence>
<feature type="region of interest" description="Disordered" evidence="9">
    <location>
        <begin position="121"/>
        <end position="164"/>
    </location>
</feature>
<accession>A0A667ZZA4</accession>
<dbReference type="PANTHER" id="PTHR28675">
    <property type="entry name" value="MELANOCORTIN-2 RECEPTOR ACCESSORY PROTEIN 2"/>
    <property type="match status" value="1"/>
</dbReference>
<dbReference type="AlphaFoldDB" id="A0A667ZZA4"/>
<dbReference type="GO" id="GO:0106072">
    <property type="term" value="P:negative regulation of adenylate cyclase-activating G protein-coupled receptor signaling pathway"/>
    <property type="evidence" value="ECO:0007669"/>
    <property type="project" value="Ensembl"/>
</dbReference>
<comment type="similarity">
    <text evidence="3">Belongs to the MRAP family.</text>
</comment>
<evidence type="ECO:0000256" key="5">
    <source>
        <dbReference type="ARBA" id="ARBA00022692"/>
    </source>
</evidence>
<keyword evidence="12" id="KW-1185">Reference proteome</keyword>
<evidence type="ECO:0000256" key="8">
    <source>
        <dbReference type="ARBA" id="ARBA00023136"/>
    </source>
</evidence>
<reference evidence="11" key="2">
    <citation type="submission" date="2025-08" db="UniProtKB">
        <authorList>
            <consortium name="Ensembl"/>
        </authorList>
    </citation>
    <scope>IDENTIFICATION</scope>
</reference>
<keyword evidence="6" id="KW-0256">Endoplasmic reticulum</keyword>
<proteinExistence type="inferred from homology"/>
<feature type="compositionally biased region" description="Gly residues" evidence="9">
    <location>
        <begin position="131"/>
        <end position="140"/>
    </location>
</feature>
<dbReference type="PANTHER" id="PTHR28675:SF1">
    <property type="entry name" value="MELANOCORTIN-2 RECEPTOR ACCESSORY PROTEIN 2"/>
    <property type="match status" value="1"/>
</dbReference>
<evidence type="ECO:0000256" key="7">
    <source>
        <dbReference type="ARBA" id="ARBA00022989"/>
    </source>
</evidence>
<keyword evidence="4" id="KW-1003">Cell membrane</keyword>
<dbReference type="GeneTree" id="ENSGT00650000093438"/>
<dbReference type="OrthoDB" id="9904651at2759"/>
<sequence>MPGFHGPNATGAPPDSDYEWRYEYYDDEPISFDGLQAHRYSIVIGFWVGLAVFVIFMFFVLTLLTKTGAPHPDCGEPCEKRAHPSSCIDALSPNNTAPPIHPRSLHSSHSLFQCYMTEEDQGGSGAPWAREGGGWAGGRGRSGRGCAQRSPGSLGEEGEDDDTVLKEEPAATERETVLLTHFSIPNFVNTEQSLTLGDEDLQLGESELPIILEGRGQTDNSHHLTE</sequence>
<keyword evidence="8 10" id="KW-0472">Membrane</keyword>
<keyword evidence="7 10" id="KW-1133">Transmembrane helix</keyword>
<dbReference type="Pfam" id="PF15183">
    <property type="entry name" value="MRAP"/>
    <property type="match status" value="1"/>
</dbReference>
<dbReference type="GO" id="GO:0005789">
    <property type="term" value="C:endoplasmic reticulum membrane"/>
    <property type="evidence" value="ECO:0007669"/>
    <property type="project" value="UniProtKB-SubCell"/>
</dbReference>
<dbReference type="GO" id="GO:0031780">
    <property type="term" value="F:corticotropin hormone receptor binding"/>
    <property type="evidence" value="ECO:0007669"/>
    <property type="project" value="TreeGrafter"/>
</dbReference>
<dbReference type="GO" id="GO:0006112">
    <property type="term" value="P:energy reserve metabolic process"/>
    <property type="evidence" value="ECO:0007669"/>
    <property type="project" value="Ensembl"/>
</dbReference>
<dbReference type="GO" id="GO:0031783">
    <property type="term" value="F:type 5 melanocortin receptor binding"/>
    <property type="evidence" value="ECO:0007669"/>
    <property type="project" value="TreeGrafter"/>
</dbReference>
<organism evidence="11 12">
    <name type="scientific">Myripristis murdjan</name>
    <name type="common">pinecone soldierfish</name>
    <dbReference type="NCBI Taxonomy" id="586833"/>
    <lineage>
        <taxon>Eukaryota</taxon>
        <taxon>Metazoa</taxon>
        <taxon>Chordata</taxon>
        <taxon>Craniata</taxon>
        <taxon>Vertebrata</taxon>
        <taxon>Euteleostomi</taxon>
        <taxon>Actinopterygii</taxon>
        <taxon>Neopterygii</taxon>
        <taxon>Teleostei</taxon>
        <taxon>Neoteleostei</taxon>
        <taxon>Acanthomorphata</taxon>
        <taxon>Holocentriformes</taxon>
        <taxon>Holocentridae</taxon>
        <taxon>Myripristis</taxon>
    </lineage>
</organism>
<dbReference type="GO" id="GO:0072659">
    <property type="term" value="P:protein localization to plasma membrane"/>
    <property type="evidence" value="ECO:0007669"/>
    <property type="project" value="TreeGrafter"/>
</dbReference>
<evidence type="ECO:0000313" key="12">
    <source>
        <dbReference type="Proteomes" id="UP000472263"/>
    </source>
</evidence>
<dbReference type="GO" id="GO:0034394">
    <property type="term" value="P:protein localization to cell surface"/>
    <property type="evidence" value="ECO:0007669"/>
    <property type="project" value="Ensembl"/>
</dbReference>
<dbReference type="Ensembl" id="ENSMMDT00005045156.1">
    <property type="protein sequence ID" value="ENSMMDP00005044273.1"/>
    <property type="gene ID" value="ENSMMDG00005020326.1"/>
</dbReference>
<dbReference type="GO" id="GO:0070996">
    <property type="term" value="F:type 1 melanocortin receptor binding"/>
    <property type="evidence" value="ECO:0007669"/>
    <property type="project" value="TreeGrafter"/>
</dbReference>
<dbReference type="InterPro" id="IPR028111">
    <property type="entry name" value="MRAP"/>
</dbReference>
<dbReference type="GO" id="GO:0005886">
    <property type="term" value="C:plasma membrane"/>
    <property type="evidence" value="ECO:0007669"/>
    <property type="project" value="UniProtKB-SubCell"/>
</dbReference>
<evidence type="ECO:0000256" key="9">
    <source>
        <dbReference type="SAM" id="MobiDB-lite"/>
    </source>
</evidence>
<protein>
    <submittedName>
        <fullName evidence="11">Melanocortin 2 receptor accessory protein 2a</fullName>
    </submittedName>
</protein>
<dbReference type="GO" id="GO:0097009">
    <property type="term" value="P:energy homeostasis"/>
    <property type="evidence" value="ECO:0007669"/>
    <property type="project" value="Ensembl"/>
</dbReference>
<dbReference type="InParanoid" id="A0A667ZZA4"/>
<dbReference type="GO" id="GO:0031781">
    <property type="term" value="F:type 3 melanocortin receptor binding"/>
    <property type="evidence" value="ECO:0007669"/>
    <property type="project" value="TreeGrafter"/>
</dbReference>
<gene>
    <name evidence="11" type="primary">mrap2a</name>
</gene>
<evidence type="ECO:0000256" key="2">
    <source>
        <dbReference type="ARBA" id="ARBA00004389"/>
    </source>
</evidence>
<evidence type="ECO:0000256" key="1">
    <source>
        <dbReference type="ARBA" id="ARBA00004162"/>
    </source>
</evidence>
<reference evidence="11" key="3">
    <citation type="submission" date="2025-09" db="UniProtKB">
        <authorList>
            <consortium name="Ensembl"/>
        </authorList>
    </citation>
    <scope>IDENTIFICATION</scope>
</reference>
<reference evidence="11" key="1">
    <citation type="submission" date="2019-06" db="EMBL/GenBank/DDBJ databases">
        <authorList>
            <consortium name="Wellcome Sanger Institute Data Sharing"/>
        </authorList>
    </citation>
    <scope>NUCLEOTIDE SEQUENCE [LARGE SCALE GENOMIC DNA]</scope>
</reference>
<dbReference type="GO" id="GO:0048589">
    <property type="term" value="P:developmental growth"/>
    <property type="evidence" value="ECO:0007669"/>
    <property type="project" value="Ensembl"/>
</dbReference>
<dbReference type="GO" id="GO:0005794">
    <property type="term" value="C:Golgi apparatus"/>
    <property type="evidence" value="ECO:0007669"/>
    <property type="project" value="Ensembl"/>
</dbReference>
<dbReference type="GO" id="GO:0040008">
    <property type="term" value="P:regulation of growth"/>
    <property type="evidence" value="ECO:0007669"/>
    <property type="project" value="Ensembl"/>
</dbReference>
<feature type="transmembrane region" description="Helical" evidence="10">
    <location>
        <begin position="40"/>
        <end position="64"/>
    </location>
</feature>
<evidence type="ECO:0000256" key="3">
    <source>
        <dbReference type="ARBA" id="ARBA00010063"/>
    </source>
</evidence>